<keyword evidence="1" id="KW-0472">Membrane</keyword>
<proteinExistence type="predicted"/>
<evidence type="ECO:0000313" key="2">
    <source>
        <dbReference type="EMBL" id="MBB6173846.1"/>
    </source>
</evidence>
<evidence type="ECO:0000256" key="1">
    <source>
        <dbReference type="SAM" id="Phobius"/>
    </source>
</evidence>
<comment type="caution">
    <text evidence="2">The sequence shown here is derived from an EMBL/GenBank/DDBJ whole genome shotgun (WGS) entry which is preliminary data.</text>
</comment>
<reference evidence="2 3" key="1">
    <citation type="submission" date="2020-08" db="EMBL/GenBank/DDBJ databases">
        <title>Sequencing the genomes of 1000 actinobacteria strains.</title>
        <authorList>
            <person name="Klenk H.-P."/>
        </authorList>
    </citation>
    <scope>NUCLEOTIDE SEQUENCE [LARGE SCALE GENOMIC DNA]</scope>
    <source>
        <strain evidence="2 3">DSM 46659</strain>
    </source>
</reference>
<dbReference type="AlphaFoldDB" id="A0A7W9YMC5"/>
<dbReference type="EMBL" id="JACHDS010000001">
    <property type="protein sequence ID" value="MBB6173846.1"/>
    <property type="molecule type" value="Genomic_DNA"/>
</dbReference>
<organism evidence="2 3">
    <name type="scientific">Nocardiopsis mwathae</name>
    <dbReference type="NCBI Taxonomy" id="1472723"/>
    <lineage>
        <taxon>Bacteria</taxon>
        <taxon>Bacillati</taxon>
        <taxon>Actinomycetota</taxon>
        <taxon>Actinomycetes</taxon>
        <taxon>Streptosporangiales</taxon>
        <taxon>Nocardiopsidaceae</taxon>
        <taxon>Nocardiopsis</taxon>
    </lineage>
</organism>
<protein>
    <submittedName>
        <fullName evidence="2">Uncharacterized protein</fullName>
    </submittedName>
</protein>
<feature type="transmembrane region" description="Helical" evidence="1">
    <location>
        <begin position="37"/>
        <end position="55"/>
    </location>
</feature>
<sequence length="71" mass="7606">MTVEPRPLRLLSGSSTAALTTVGAVIAAVGSIIVENQATLLILVLYILIISFTLTKDSRAYYLSGTTQRDH</sequence>
<keyword evidence="3" id="KW-1185">Reference proteome</keyword>
<dbReference type="Proteomes" id="UP000546642">
    <property type="component" value="Unassembled WGS sequence"/>
</dbReference>
<name>A0A7W9YMC5_9ACTN</name>
<accession>A0A7W9YMC5</accession>
<keyword evidence="1" id="KW-0812">Transmembrane</keyword>
<evidence type="ECO:0000313" key="3">
    <source>
        <dbReference type="Proteomes" id="UP000546642"/>
    </source>
</evidence>
<keyword evidence="1" id="KW-1133">Transmembrane helix</keyword>
<gene>
    <name evidence="2" type="ORF">HNR23_003906</name>
</gene>